<evidence type="ECO:0000313" key="3">
    <source>
        <dbReference type="EMBL" id="CAH0036787.1"/>
    </source>
</evidence>
<protein>
    <recommendedName>
        <fullName evidence="5">NAD(P)-binding protein</fullName>
    </recommendedName>
</protein>
<dbReference type="AlphaFoldDB" id="A0A9N9VXL7"/>
<dbReference type="EMBL" id="CABFOC020000002">
    <property type="protein sequence ID" value="CAH0036787.1"/>
    <property type="molecule type" value="Genomic_DNA"/>
</dbReference>
<keyword evidence="2" id="KW-0560">Oxidoreductase</keyword>
<dbReference type="Gene3D" id="3.40.50.720">
    <property type="entry name" value="NAD(P)-binding Rossmann-like Domain"/>
    <property type="match status" value="1"/>
</dbReference>
<sequence length="305" mass="33011">MSSPTRVWFITGASSGLGLNTALGALRSGDRVIGTGRNIKKAAEETPEFEKLGGQWLQLDVTDSSAQATIEDAVKREEKRLGQTGPVHWVVVNNAGYAIIGSAEEASEDKISEYFDANVFGAIRVWKALIPTLRRHKTGTLVTLSSYMSVLNKPEQMLYCSVKSALASLAESYADLLAPFGVRSLIIEPGGFRTKFVGNIMTTDGPAVEDYKQKIDAWKGIIQYVVQNPEAVSGDPERYGPVVVDAVKGKGLFEEIWANHDAGKALHVPLGSDSYDILGNKYKEWAAGVSKMADVAKLTDAAKEK</sequence>
<evidence type="ECO:0008006" key="5">
    <source>
        <dbReference type="Google" id="ProtNLM"/>
    </source>
</evidence>
<accession>A0A9N9VXL7</accession>
<dbReference type="Pfam" id="PF00106">
    <property type="entry name" value="adh_short"/>
    <property type="match status" value="1"/>
</dbReference>
<evidence type="ECO:0000256" key="2">
    <source>
        <dbReference type="ARBA" id="ARBA00023002"/>
    </source>
</evidence>
<dbReference type="OrthoDB" id="1274115at2759"/>
<evidence type="ECO:0000256" key="1">
    <source>
        <dbReference type="ARBA" id="ARBA00006484"/>
    </source>
</evidence>
<comment type="caution">
    <text evidence="3">The sequence shown here is derived from an EMBL/GenBank/DDBJ whole genome shotgun (WGS) entry which is preliminary data.</text>
</comment>
<dbReference type="InterPro" id="IPR051911">
    <property type="entry name" value="SDR_oxidoreductase"/>
</dbReference>
<dbReference type="GO" id="GO:0016491">
    <property type="term" value="F:oxidoreductase activity"/>
    <property type="evidence" value="ECO:0007669"/>
    <property type="project" value="UniProtKB-KW"/>
</dbReference>
<dbReference type="PRINTS" id="PR00081">
    <property type="entry name" value="GDHRDH"/>
</dbReference>
<name>A0A9N9VXL7_9HYPO</name>
<dbReference type="InterPro" id="IPR002347">
    <property type="entry name" value="SDR_fam"/>
</dbReference>
<comment type="similarity">
    <text evidence="1">Belongs to the short-chain dehydrogenases/reductases (SDR) family.</text>
</comment>
<dbReference type="PANTHER" id="PTHR43976">
    <property type="entry name" value="SHORT CHAIN DEHYDROGENASE"/>
    <property type="match status" value="1"/>
</dbReference>
<dbReference type="CDD" id="cd05374">
    <property type="entry name" value="17beta-HSD-like_SDR_c"/>
    <property type="match status" value="1"/>
</dbReference>
<gene>
    <name evidence="3" type="ORF">CSOL1703_00002756</name>
</gene>
<keyword evidence="4" id="KW-1185">Reference proteome</keyword>
<dbReference type="InterPro" id="IPR036291">
    <property type="entry name" value="NAD(P)-bd_dom_sf"/>
</dbReference>
<organism evidence="3 4">
    <name type="scientific">Clonostachys solani</name>
    <dbReference type="NCBI Taxonomy" id="160281"/>
    <lineage>
        <taxon>Eukaryota</taxon>
        <taxon>Fungi</taxon>
        <taxon>Dikarya</taxon>
        <taxon>Ascomycota</taxon>
        <taxon>Pezizomycotina</taxon>
        <taxon>Sordariomycetes</taxon>
        <taxon>Hypocreomycetidae</taxon>
        <taxon>Hypocreales</taxon>
        <taxon>Bionectriaceae</taxon>
        <taxon>Clonostachys</taxon>
    </lineage>
</organism>
<evidence type="ECO:0000313" key="4">
    <source>
        <dbReference type="Proteomes" id="UP000775872"/>
    </source>
</evidence>
<dbReference type="PANTHER" id="PTHR43976:SF16">
    <property type="entry name" value="SHORT-CHAIN DEHYDROGENASE_REDUCTASE FAMILY PROTEIN"/>
    <property type="match status" value="1"/>
</dbReference>
<reference evidence="4" key="1">
    <citation type="submission" date="2019-06" db="EMBL/GenBank/DDBJ databases">
        <authorList>
            <person name="Broberg M."/>
        </authorList>
    </citation>
    <scope>NUCLEOTIDE SEQUENCE [LARGE SCALE GENOMIC DNA]</scope>
</reference>
<proteinExistence type="inferred from homology"/>
<reference evidence="3 4" key="2">
    <citation type="submission" date="2021-10" db="EMBL/GenBank/DDBJ databases">
        <authorList>
            <person name="Piombo E."/>
        </authorList>
    </citation>
    <scope>NUCLEOTIDE SEQUENCE [LARGE SCALE GENOMIC DNA]</scope>
</reference>
<dbReference type="Proteomes" id="UP000775872">
    <property type="component" value="Unassembled WGS sequence"/>
</dbReference>
<dbReference type="SUPFAM" id="SSF51735">
    <property type="entry name" value="NAD(P)-binding Rossmann-fold domains"/>
    <property type="match status" value="1"/>
</dbReference>